<gene>
    <name evidence="1" type="ORF">G5B46_11180</name>
</gene>
<reference evidence="1" key="1">
    <citation type="submission" date="2020-02" db="EMBL/GenBank/DDBJ databases">
        <authorList>
            <person name="Gao J."/>
            <person name="Sun J."/>
        </authorList>
    </citation>
    <scope>NUCLEOTIDE SEQUENCE</scope>
    <source>
        <strain evidence="1">602-2</strain>
    </source>
</reference>
<protein>
    <recommendedName>
        <fullName evidence="2">Winged helix DNA-binding protein</fullName>
    </recommendedName>
</protein>
<dbReference type="InterPro" id="IPR036390">
    <property type="entry name" value="WH_DNA-bd_sf"/>
</dbReference>
<dbReference type="SUPFAM" id="SSF46785">
    <property type="entry name" value="Winged helix' DNA-binding domain"/>
    <property type="match status" value="1"/>
</dbReference>
<dbReference type="InterPro" id="IPR036388">
    <property type="entry name" value="WH-like_DNA-bd_sf"/>
</dbReference>
<accession>A0A6G4QXG0</accession>
<proteinExistence type="predicted"/>
<dbReference type="Gene3D" id="1.10.10.10">
    <property type="entry name" value="Winged helix-like DNA-binding domain superfamily/Winged helix DNA-binding domain"/>
    <property type="match status" value="1"/>
</dbReference>
<name>A0A6G4QXG0_9CAUL</name>
<sequence>MTGSTMRSWSSPGAATTLESFAGFLLAMTSITPPRASARQMLAFCIVAMANIRNESINLADLMTAGGDDGDGKAILGRSIERTFGLFMEPTRQNPDGLGWVTQELDPDDRRKKYLKLTEKGWEAVATIAEGTWRAS</sequence>
<organism evidence="1">
    <name type="scientific">Caulobacter sp. 602-2</name>
    <dbReference type="NCBI Taxonomy" id="2710887"/>
    <lineage>
        <taxon>Bacteria</taxon>
        <taxon>Pseudomonadati</taxon>
        <taxon>Pseudomonadota</taxon>
        <taxon>Alphaproteobacteria</taxon>
        <taxon>Caulobacterales</taxon>
        <taxon>Caulobacteraceae</taxon>
        <taxon>Caulobacter</taxon>
    </lineage>
</organism>
<dbReference type="AlphaFoldDB" id="A0A6G4QXG0"/>
<evidence type="ECO:0008006" key="2">
    <source>
        <dbReference type="Google" id="ProtNLM"/>
    </source>
</evidence>
<evidence type="ECO:0000313" key="1">
    <source>
        <dbReference type="EMBL" id="NGM50173.1"/>
    </source>
</evidence>
<dbReference type="EMBL" id="JAAKGT010000004">
    <property type="protein sequence ID" value="NGM50173.1"/>
    <property type="molecule type" value="Genomic_DNA"/>
</dbReference>
<dbReference type="RefSeq" id="WP_165258716.1">
    <property type="nucleotide sequence ID" value="NZ_JAAKGT010000004.1"/>
</dbReference>
<comment type="caution">
    <text evidence="1">The sequence shown here is derived from an EMBL/GenBank/DDBJ whole genome shotgun (WGS) entry which is preliminary data.</text>
</comment>